<evidence type="ECO:0000313" key="2">
    <source>
        <dbReference type="Proteomes" id="UP000005237"/>
    </source>
</evidence>
<reference evidence="2" key="1">
    <citation type="submission" date="2010-08" db="EMBL/GenBank/DDBJ databases">
        <authorList>
            <consortium name="Caenorhabditis japonica Sequencing Consortium"/>
            <person name="Wilson R.K."/>
        </authorList>
    </citation>
    <scope>NUCLEOTIDE SEQUENCE [LARGE SCALE GENOMIC DNA]</scope>
    <source>
        <strain evidence="2">DF5081</strain>
    </source>
</reference>
<keyword evidence="2" id="KW-1185">Reference proteome</keyword>
<accession>A0A8R1E5T5</accession>
<sequence>MHCGSEAIDVSIFRDRITDNRLKACFHPAPSGRPFNGVTYASGALPLNLPVMNKYLETQIRSVEDKKCKKGKITVKIRWPPTRITPKNIN</sequence>
<protein>
    <submittedName>
        <fullName evidence="1">Uncharacterized protein</fullName>
    </submittedName>
</protein>
<name>A0A8R1E5T5_CAEJA</name>
<proteinExistence type="predicted"/>
<dbReference type="EnsemblMetazoa" id="CJA20210.1">
    <property type="protein sequence ID" value="CJA20210.1"/>
    <property type="gene ID" value="WBGene00175782"/>
</dbReference>
<dbReference type="Proteomes" id="UP000005237">
    <property type="component" value="Unassembled WGS sequence"/>
</dbReference>
<evidence type="ECO:0000313" key="1">
    <source>
        <dbReference type="EnsemblMetazoa" id="CJA20210.1"/>
    </source>
</evidence>
<dbReference type="AlphaFoldDB" id="A0A8R1E5T5"/>
<organism evidence="1 2">
    <name type="scientific">Caenorhabditis japonica</name>
    <dbReference type="NCBI Taxonomy" id="281687"/>
    <lineage>
        <taxon>Eukaryota</taxon>
        <taxon>Metazoa</taxon>
        <taxon>Ecdysozoa</taxon>
        <taxon>Nematoda</taxon>
        <taxon>Chromadorea</taxon>
        <taxon>Rhabditida</taxon>
        <taxon>Rhabditina</taxon>
        <taxon>Rhabditomorpha</taxon>
        <taxon>Rhabditoidea</taxon>
        <taxon>Rhabditidae</taxon>
        <taxon>Peloderinae</taxon>
        <taxon>Caenorhabditis</taxon>
    </lineage>
</organism>
<reference evidence="1" key="2">
    <citation type="submission" date="2022-06" db="UniProtKB">
        <authorList>
            <consortium name="EnsemblMetazoa"/>
        </authorList>
    </citation>
    <scope>IDENTIFICATION</scope>
    <source>
        <strain evidence="1">DF5081</strain>
    </source>
</reference>